<feature type="transmembrane region" description="Helical" evidence="2">
    <location>
        <begin position="802"/>
        <end position="826"/>
    </location>
</feature>
<reference evidence="3" key="1">
    <citation type="submission" date="2021-02" db="EMBL/GenBank/DDBJ databases">
        <authorList>
            <person name="Dougan E. K."/>
            <person name="Rhodes N."/>
            <person name="Thang M."/>
            <person name="Chan C."/>
        </authorList>
    </citation>
    <scope>NUCLEOTIDE SEQUENCE</scope>
</reference>
<feature type="compositionally biased region" description="Basic and acidic residues" evidence="1">
    <location>
        <begin position="193"/>
        <end position="215"/>
    </location>
</feature>
<keyword evidence="2" id="KW-0472">Membrane</keyword>
<feature type="compositionally biased region" description="Low complexity" evidence="1">
    <location>
        <begin position="1094"/>
        <end position="1105"/>
    </location>
</feature>
<evidence type="ECO:0000256" key="1">
    <source>
        <dbReference type="SAM" id="MobiDB-lite"/>
    </source>
</evidence>
<evidence type="ECO:0000256" key="2">
    <source>
        <dbReference type="SAM" id="Phobius"/>
    </source>
</evidence>
<keyword evidence="2" id="KW-1133">Transmembrane helix</keyword>
<feature type="transmembrane region" description="Helical" evidence="2">
    <location>
        <begin position="762"/>
        <end position="782"/>
    </location>
</feature>
<feature type="region of interest" description="Disordered" evidence="1">
    <location>
        <begin position="176"/>
        <end position="221"/>
    </location>
</feature>
<dbReference type="SUPFAM" id="SSF46458">
    <property type="entry name" value="Globin-like"/>
    <property type="match status" value="1"/>
</dbReference>
<evidence type="ECO:0000313" key="3">
    <source>
        <dbReference type="EMBL" id="CAE7390303.1"/>
    </source>
</evidence>
<comment type="caution">
    <text evidence="3">The sequence shown here is derived from an EMBL/GenBank/DDBJ whole genome shotgun (WGS) entry which is preliminary data.</text>
</comment>
<dbReference type="InterPro" id="IPR044399">
    <property type="entry name" value="Mb-like_M"/>
</dbReference>
<name>A0A812QKC1_9DINO</name>
<feature type="transmembrane region" description="Helical" evidence="2">
    <location>
        <begin position="870"/>
        <end position="891"/>
    </location>
</feature>
<gene>
    <name evidence="3" type="ORF">SNAT2548_LOCUS21274</name>
</gene>
<dbReference type="InterPro" id="IPR012292">
    <property type="entry name" value="Globin/Proto"/>
</dbReference>
<dbReference type="InterPro" id="IPR009050">
    <property type="entry name" value="Globin-like_sf"/>
</dbReference>
<keyword evidence="4" id="KW-1185">Reference proteome</keyword>
<sequence>MEEASKLLSKIELDEYTIKEVQNGWETIEKRLGGPREAGDVVFRQLKDAVPKTEGMLKRSSTVWHLLDGLMQVLSDAKLVEERLEYIALRHMNADITPADIEVFKGILLEVCAKKLGGLMTAEFQFGLSQVVTAARNAIPAPLPLPVVTTPILSFYFSQKPYASLNNPSSEDMKLANSGCRHFGQDTASPEGSSKEHKDHDPSDMEKGDDERHTSWQDNSNMNIPKTFAAMARFNASVMGIGDRMWFADLLYSMESLVPHIGNIDRVQEECDVLALTLAHYDKLEVASAHRLESRARERLVMVLDLRGVLAGKDEKKVELIRQVPIRNQQCLRTFLSRLDEDALATFKLQVFDTFFSTCEESQLYLRAANKRLQYIMGRVLNIMSDIYTRTHKAVIAISALGLLHAGHGIPEDLVRPFVQAFMTSIKEAVPDTSIHDGLWWTLDLIGRIFIRTLAEGSTPVIIAINKNNTKVLNTAVSNAPRGQRDVVLLRVQVGTESMSPLVWALEKGALESAGAILQDLLTMRADRARYYYGMEAIWSRHPDIIPLLCNKAPSLLTTVLDGLIWRSKNVKQGMRRVNYYISSMLVGDEGQLTTSLLDLIKHGDPEIVCHPSAVFQADLLWTRLCVLPWAITKAWFCVTLILFVVAEQNGIVAQDAGSSQRYVVIACRAALYLVSLGQLVVKHAVQSFRALRAKQTRRFVWRCHLPSYLLQSGQEMTEVVLLILLFAMLCCEPVLHCMSVNGELRVECCDYGEWYCSLGDFYNRLAAFPMLLYFILASELVHLHVQLSVFSVICTSLWWEFLLYIAVLVFFAATFAAGVACLPQLGGAESIQNRDFGNMLAAFENMLAMAANTYGSGNYEEIATAGEPMLQWFVMAFAACWHVYLMNLMVAQLCQRYNEIFHNARGNARLTRGIIIYETSMPLISKRRWGRFVESLRLGDACELDEGDNGPKGAVPTLESPYEYLQYPAVELDRVQRFGGLANASLPWPNLEDALDDSAVGRLERLTMTKFEEMDRLMVDMAVKLGVRSASASGGGSGGGTAMSSAHGSQQRDQDHGPGHAIDGGVNGEEDLSVTEPDEQAANELPQEETELGELLTDTPHSIK</sequence>
<accession>A0A812QKC1</accession>
<feature type="region of interest" description="Disordered" evidence="1">
    <location>
        <begin position="1030"/>
        <end position="1105"/>
    </location>
</feature>
<dbReference type="Gene3D" id="1.10.490.10">
    <property type="entry name" value="Globins"/>
    <property type="match status" value="1"/>
</dbReference>
<dbReference type="CDD" id="cd01040">
    <property type="entry name" value="Mb-like"/>
    <property type="match status" value="1"/>
</dbReference>
<feature type="compositionally biased region" description="Acidic residues" evidence="1">
    <location>
        <begin position="1069"/>
        <end position="1093"/>
    </location>
</feature>
<proteinExistence type="predicted"/>
<protein>
    <submittedName>
        <fullName evidence="3">Uncharacterized protein</fullName>
    </submittedName>
</protein>
<dbReference type="EMBL" id="CAJNDS010002245">
    <property type="protein sequence ID" value="CAE7390303.1"/>
    <property type="molecule type" value="Genomic_DNA"/>
</dbReference>
<evidence type="ECO:0000313" key="4">
    <source>
        <dbReference type="Proteomes" id="UP000604046"/>
    </source>
</evidence>
<organism evidence="3 4">
    <name type="scientific">Symbiodinium natans</name>
    <dbReference type="NCBI Taxonomy" id="878477"/>
    <lineage>
        <taxon>Eukaryota</taxon>
        <taxon>Sar</taxon>
        <taxon>Alveolata</taxon>
        <taxon>Dinophyceae</taxon>
        <taxon>Suessiales</taxon>
        <taxon>Symbiodiniaceae</taxon>
        <taxon>Symbiodinium</taxon>
    </lineage>
</organism>
<dbReference type="Proteomes" id="UP000604046">
    <property type="component" value="Unassembled WGS sequence"/>
</dbReference>
<dbReference type="GO" id="GO:0020037">
    <property type="term" value="F:heme binding"/>
    <property type="evidence" value="ECO:0007669"/>
    <property type="project" value="InterPro"/>
</dbReference>
<dbReference type="AlphaFoldDB" id="A0A812QKC1"/>
<keyword evidence="2" id="KW-0812">Transmembrane</keyword>
<dbReference type="GO" id="GO:0019825">
    <property type="term" value="F:oxygen binding"/>
    <property type="evidence" value="ECO:0007669"/>
    <property type="project" value="InterPro"/>
</dbReference>